<sequence>MDFSKLDFQTLATIFLYANNIQLADVHFSFYDLLNYSSIRAQFLVNNRKRCSLSNTSRLPFEIHNKLILDEPLAKELLVNHQYLETKIIQDLYRLLFSNNWSKTISELLSLHKLCKITSRPTEIPKTDKKYPLYTVVPLLNLGKYIEESDIIFEIKSPCVLQAILDSDKLYIDIATEYHISQDMILPNNTLNLFLSPSDENRNAAENPISSKIKLYPNFEHKAYPEQLLELCLLKSNFELISYIFEVEDISIDIKERLLDVSLYSGSVSTLEKYLEISQFRIEQVPDLLDRASNIGSIEMFNYMQRFIDMRMINYEELMKTASTKANIDLIKLVLENRSINQINMNEPIRELVYRNFGYDKDGNNSIRNALEFLIDCGAVVTENLDRLYIKSILHGSVKITKYFLDKGAKHDCYNNHAMNLAMRSQHYDLIDLICDYELRVF</sequence>
<name>A0A2T9Z4S9_9FUNG</name>
<keyword evidence="2" id="KW-1185">Reference proteome</keyword>
<dbReference type="EMBL" id="MBFT01000027">
    <property type="protein sequence ID" value="PVU99607.1"/>
    <property type="molecule type" value="Genomic_DNA"/>
</dbReference>
<organism evidence="1 2">
    <name type="scientific">Furculomyces boomerangus</name>
    <dbReference type="NCBI Taxonomy" id="61424"/>
    <lineage>
        <taxon>Eukaryota</taxon>
        <taxon>Fungi</taxon>
        <taxon>Fungi incertae sedis</taxon>
        <taxon>Zoopagomycota</taxon>
        <taxon>Kickxellomycotina</taxon>
        <taxon>Harpellomycetes</taxon>
        <taxon>Harpellales</taxon>
        <taxon>Harpellaceae</taxon>
        <taxon>Furculomyces</taxon>
    </lineage>
</organism>
<accession>A0A2T9Z4S9</accession>
<reference evidence="1 2" key="1">
    <citation type="journal article" date="2018" name="MBio">
        <title>Comparative Genomics Reveals the Core Gene Toolbox for the Fungus-Insect Symbiosis.</title>
        <authorList>
            <person name="Wang Y."/>
            <person name="Stata M."/>
            <person name="Wang W."/>
            <person name="Stajich J.E."/>
            <person name="White M.M."/>
            <person name="Moncalvo J.M."/>
        </authorList>
    </citation>
    <scope>NUCLEOTIDE SEQUENCE [LARGE SCALE GENOMIC DNA]</scope>
    <source>
        <strain evidence="1 2">AUS-77-4</strain>
    </source>
</reference>
<gene>
    <name evidence="1" type="ORF">BB559_000567</name>
</gene>
<evidence type="ECO:0000313" key="1">
    <source>
        <dbReference type="EMBL" id="PVU99607.1"/>
    </source>
</evidence>
<proteinExistence type="predicted"/>
<dbReference type="Proteomes" id="UP000245699">
    <property type="component" value="Unassembled WGS sequence"/>
</dbReference>
<comment type="caution">
    <text evidence="1">The sequence shown here is derived from an EMBL/GenBank/DDBJ whole genome shotgun (WGS) entry which is preliminary data.</text>
</comment>
<evidence type="ECO:0008006" key="3">
    <source>
        <dbReference type="Google" id="ProtNLM"/>
    </source>
</evidence>
<evidence type="ECO:0000313" key="2">
    <source>
        <dbReference type="Proteomes" id="UP000245699"/>
    </source>
</evidence>
<protein>
    <recommendedName>
        <fullName evidence="3">Ankyrin repeat protein</fullName>
    </recommendedName>
</protein>
<dbReference type="AlphaFoldDB" id="A0A2T9Z4S9"/>
<dbReference type="SUPFAM" id="SSF140860">
    <property type="entry name" value="Pseudo ankyrin repeat-like"/>
    <property type="match status" value="1"/>
</dbReference>